<dbReference type="Gene3D" id="1.10.510.10">
    <property type="entry name" value="Transferase(Phosphotransferase) domain 1"/>
    <property type="match status" value="1"/>
</dbReference>
<dbReference type="PROSITE" id="PS00108">
    <property type="entry name" value="PROTEIN_KINASE_ST"/>
    <property type="match status" value="1"/>
</dbReference>
<feature type="region of interest" description="Disordered" evidence="9">
    <location>
        <begin position="291"/>
        <end position="319"/>
    </location>
</feature>
<feature type="compositionally biased region" description="Polar residues" evidence="9">
    <location>
        <begin position="560"/>
        <end position="571"/>
    </location>
</feature>
<evidence type="ECO:0000256" key="5">
    <source>
        <dbReference type="ARBA" id="ARBA00022840"/>
    </source>
</evidence>
<dbReference type="SMART" id="SM00220">
    <property type="entry name" value="S_TKc"/>
    <property type="match status" value="1"/>
</dbReference>
<dbReference type="PANTHER" id="PTHR48163">
    <property type="entry name" value="BNAC02G25670D PROTEIN"/>
    <property type="match status" value="1"/>
</dbReference>
<feature type="coiled-coil region" evidence="8">
    <location>
        <begin position="745"/>
        <end position="874"/>
    </location>
</feature>
<comment type="function">
    <text evidence="6">CIPK serine-threonine protein kinases interact with CBL proteins. Binding of a CBL protein to the regulatory NAF domain of CIPK protein lead to the activation of the kinase in a calcium-dependent manner.</text>
</comment>
<feature type="binding site" evidence="7">
    <location>
        <position position="43"/>
    </location>
    <ligand>
        <name>ATP</name>
        <dbReference type="ChEBI" id="CHEBI:30616"/>
    </ligand>
</feature>
<dbReference type="AlphaFoldDB" id="A0A6V7QX04"/>
<name>A0A6V7QX04_ANACO</name>
<dbReference type="FunFam" id="1.10.510.10:FF:000571">
    <property type="entry name" value="Maternal embryonic leucine zipper kinase"/>
    <property type="match status" value="1"/>
</dbReference>
<protein>
    <recommendedName>
        <fullName evidence="10">Protein kinase domain-containing protein</fullName>
    </recommendedName>
</protein>
<dbReference type="CDD" id="cd14009">
    <property type="entry name" value="STKc_ATG1_ULK_like"/>
    <property type="match status" value="1"/>
</dbReference>
<keyword evidence="4" id="KW-0418">Kinase</keyword>
<dbReference type="InterPro" id="IPR000719">
    <property type="entry name" value="Prot_kinase_dom"/>
</dbReference>
<evidence type="ECO:0000256" key="1">
    <source>
        <dbReference type="ARBA" id="ARBA00006234"/>
    </source>
</evidence>
<evidence type="ECO:0000256" key="2">
    <source>
        <dbReference type="ARBA" id="ARBA00022679"/>
    </source>
</evidence>
<dbReference type="GO" id="GO:0005524">
    <property type="term" value="F:ATP binding"/>
    <property type="evidence" value="ECO:0007669"/>
    <property type="project" value="UniProtKB-UniRule"/>
</dbReference>
<evidence type="ECO:0000313" key="11">
    <source>
        <dbReference type="EMBL" id="CAD1847256.1"/>
    </source>
</evidence>
<dbReference type="InterPro" id="IPR017441">
    <property type="entry name" value="Protein_kinase_ATP_BS"/>
</dbReference>
<keyword evidence="3 7" id="KW-0547">Nucleotide-binding</keyword>
<keyword evidence="5 7" id="KW-0067">ATP-binding</keyword>
<dbReference type="InterPro" id="IPR011009">
    <property type="entry name" value="Kinase-like_dom_sf"/>
</dbReference>
<evidence type="ECO:0000256" key="4">
    <source>
        <dbReference type="ARBA" id="ARBA00022777"/>
    </source>
</evidence>
<proteinExistence type="inferred from homology"/>
<organism evidence="11">
    <name type="scientific">Ananas comosus var. bracteatus</name>
    <name type="common">red pineapple</name>
    <dbReference type="NCBI Taxonomy" id="296719"/>
    <lineage>
        <taxon>Eukaryota</taxon>
        <taxon>Viridiplantae</taxon>
        <taxon>Streptophyta</taxon>
        <taxon>Embryophyta</taxon>
        <taxon>Tracheophyta</taxon>
        <taxon>Spermatophyta</taxon>
        <taxon>Magnoliopsida</taxon>
        <taxon>Liliopsida</taxon>
        <taxon>Poales</taxon>
        <taxon>Bromeliaceae</taxon>
        <taxon>Bromelioideae</taxon>
        <taxon>Ananas</taxon>
    </lineage>
</organism>
<feature type="coiled-coil region" evidence="8">
    <location>
        <begin position="587"/>
        <end position="699"/>
    </location>
</feature>
<keyword evidence="2" id="KW-0808">Transferase</keyword>
<comment type="similarity">
    <text evidence="1">Belongs to the protein kinase superfamily. CAMK Ser/Thr protein kinase family. SNF1 subfamily.</text>
</comment>
<gene>
    <name evidence="11" type="ORF">CB5_LOCUS30467</name>
</gene>
<evidence type="ECO:0000259" key="10">
    <source>
        <dbReference type="PROSITE" id="PS50011"/>
    </source>
</evidence>
<feature type="region of interest" description="Disordered" evidence="9">
    <location>
        <begin position="516"/>
        <end position="584"/>
    </location>
</feature>
<accession>A0A6V7QX04</accession>
<evidence type="ECO:0000256" key="9">
    <source>
        <dbReference type="SAM" id="MobiDB-lite"/>
    </source>
</evidence>
<dbReference type="PANTHER" id="PTHR48163:SF2">
    <property type="entry name" value="EXPRESSED PROTEIN"/>
    <property type="match status" value="1"/>
</dbReference>
<dbReference type="InterPro" id="IPR008271">
    <property type="entry name" value="Ser/Thr_kinase_AS"/>
</dbReference>
<dbReference type="PROSITE" id="PS50011">
    <property type="entry name" value="PROTEIN_KINASE_DOM"/>
    <property type="match status" value="1"/>
</dbReference>
<evidence type="ECO:0000256" key="8">
    <source>
        <dbReference type="SAM" id="Coils"/>
    </source>
</evidence>
<keyword evidence="8" id="KW-0175">Coiled coil</keyword>
<dbReference type="PROSITE" id="PS00107">
    <property type="entry name" value="PROTEIN_KINASE_ATP"/>
    <property type="match status" value="1"/>
</dbReference>
<sequence length="972" mass="109633">MAASRRGVRVVGNYLIGPQIGSGMFSVVWLARHRMRGTEVAVKEIVVDRLSDKLKERLLTEVFILKRIKHPNIIALRDFFQIGERIYLVLEYCRGGDLSMYMQRHGRVSEAIAKHFLQQLASGLQVLCKHNVVHRDLKPQNLLLLTKEEKPVLKIADFGFARSLQPCGLAETLCGTPLYMAPEVMQVQKYDAKADLWSVGIILFQLVTGQAPFNGSNQIQLLQNIVKSNELPFPRDNNLSNDCIDLCKKLLRRNPVERLMVEEFANHKFLSVNKSDGDISQVSTSTKDGLTLVDCSPMRPEATSHPLDSLDRSKGKEYTSPKDGMAIDWLERVDEDYVVVTMLPRRTSSSGASLLGDSPYKSENSRKASRDVSVLSIEGVSRDSPIVTEKECIFRVGTLQHCASAVNEVVKEEIEREFIHEVGRAEELASEFVHIAEATDMPDGIEIISLSALTSGRLGAVDEMMGNEERATNRYSKAVDLLHFLLARPSGPGPALQVPDRVWASFVFRWKYRSVSSPLLSSPPSPPLPTAMDTHHASRGRRTLEEIRQKRAAERLHKASSGSDLESSNHSGNHKLESGFTPAERDSHALLARVKELESRNAELEKENQKLVSKLEEREVEKDSLTKRLNDLEQNSLPSLRKALKDLSIEKDAAIVAKEDALSQLRTTKKRLKEAEEEQYRAEEDAAALRAELNMMQQQVTVNSYSNIPLGNPNEHTLSLEKEIMDLQIKLKQESLLRQQDQHKLAEEQLRLSSLMDEKQQLEDRLAALAKKAAEESSDNAARKAFSMQDKEKLEKQLHDMAVMVERLEGSRQKLLMEIDSQSSEIERLFEENSSLSTSCQDAMAVAIQWENQVKECLKQNEELRGLLDQLRSEQGNLLQAETPNIQSHVQAENVSMSDPPELVTENLLLKDQLVKEQSRSEGLAAEVMKLSAELRRAIQSHNNLARLYRPVLKDIENSLMKMKQETYNTLH</sequence>
<dbReference type="EMBL" id="CAJEUB010000043">
    <property type="protein sequence ID" value="CAD1847256.1"/>
    <property type="molecule type" value="Genomic_DNA"/>
</dbReference>
<dbReference type="Pfam" id="PF00069">
    <property type="entry name" value="Pkinase"/>
    <property type="match status" value="1"/>
</dbReference>
<reference evidence="11" key="1">
    <citation type="submission" date="2020-07" db="EMBL/GenBank/DDBJ databases">
        <authorList>
            <person name="Lin J."/>
        </authorList>
    </citation>
    <scope>NUCLEOTIDE SEQUENCE</scope>
</reference>
<evidence type="ECO:0000256" key="7">
    <source>
        <dbReference type="PROSITE-ProRule" id="PRU10141"/>
    </source>
</evidence>
<evidence type="ECO:0000256" key="3">
    <source>
        <dbReference type="ARBA" id="ARBA00022741"/>
    </source>
</evidence>
<feature type="compositionally biased region" description="Basic and acidic residues" evidence="9">
    <location>
        <begin position="308"/>
        <end position="319"/>
    </location>
</feature>
<dbReference type="GO" id="GO:0004672">
    <property type="term" value="F:protein kinase activity"/>
    <property type="evidence" value="ECO:0007669"/>
    <property type="project" value="InterPro"/>
</dbReference>
<feature type="domain" description="Protein kinase" evidence="10">
    <location>
        <begin position="14"/>
        <end position="270"/>
    </location>
</feature>
<feature type="region of interest" description="Disordered" evidence="9">
    <location>
        <begin position="348"/>
        <end position="368"/>
    </location>
</feature>
<feature type="compositionally biased region" description="Basic and acidic residues" evidence="9">
    <location>
        <begin position="542"/>
        <end position="557"/>
    </location>
</feature>
<dbReference type="SUPFAM" id="SSF56112">
    <property type="entry name" value="Protein kinase-like (PK-like)"/>
    <property type="match status" value="1"/>
</dbReference>
<dbReference type="FunFam" id="3.30.200.20:FF:000042">
    <property type="entry name" value="Aurora kinase A"/>
    <property type="match status" value="1"/>
</dbReference>
<evidence type="ECO:0000256" key="6">
    <source>
        <dbReference type="ARBA" id="ARBA00058225"/>
    </source>
</evidence>